<comment type="caution">
    <text evidence="2">The sequence shown here is derived from an EMBL/GenBank/DDBJ whole genome shotgun (WGS) entry which is preliminary data.</text>
</comment>
<gene>
    <name evidence="2" type="ORF">ASN18_2897</name>
</gene>
<dbReference type="Proteomes" id="UP000060487">
    <property type="component" value="Unassembled WGS sequence"/>
</dbReference>
<keyword evidence="3" id="KW-1185">Reference proteome</keyword>
<accession>A0ABR5SDF5</accession>
<organism evidence="2 3">
    <name type="scientific">Candidatus Magnetominusculus xianensis</name>
    <dbReference type="NCBI Taxonomy" id="1748249"/>
    <lineage>
        <taxon>Bacteria</taxon>
        <taxon>Pseudomonadati</taxon>
        <taxon>Nitrospirota</taxon>
        <taxon>Nitrospiria</taxon>
        <taxon>Nitrospirales</taxon>
        <taxon>Nitrospiraceae</taxon>
        <taxon>Candidatus Magnetominusculus</taxon>
    </lineage>
</organism>
<proteinExistence type="predicted"/>
<reference evidence="2 3" key="1">
    <citation type="submission" date="2015-11" db="EMBL/GenBank/DDBJ databases">
        <authorList>
            <person name="Lin W."/>
        </authorList>
    </citation>
    <scope>NUCLEOTIDE SEQUENCE [LARGE SCALE GENOMIC DNA]</scope>
    <source>
        <strain evidence="2 3">HCH-1</strain>
    </source>
</reference>
<evidence type="ECO:0000313" key="2">
    <source>
        <dbReference type="EMBL" id="KWT78292.1"/>
    </source>
</evidence>
<feature type="transmembrane region" description="Helical" evidence="1">
    <location>
        <begin position="132"/>
        <end position="153"/>
    </location>
</feature>
<keyword evidence="1" id="KW-0472">Membrane</keyword>
<feature type="transmembrane region" description="Helical" evidence="1">
    <location>
        <begin position="12"/>
        <end position="32"/>
    </location>
</feature>
<name>A0ABR5SDF5_9BACT</name>
<keyword evidence="1" id="KW-0812">Transmembrane</keyword>
<keyword evidence="1" id="KW-1133">Transmembrane helix</keyword>
<sequence length="216" mass="25213">MKVEKNYIPLFIWYVLPGINALCLLVIFPILIINTMFIFNNMSLVSVIGWILSGLIIGFLMDSMKLYRYTYKYNETSDDFFCNLSLIIDGKADKVIGRKIFGLLGFILRDEDKHFPLFEHSRWVMINHSSKVAWLSCFIWCSVGILSFLTSEFDHLYTNSLMKVLYAKLLICLLSALYLLIGFRLNKVSNYIRQEANDYYTHCAKLYKAKLTENMN</sequence>
<feature type="transmembrane region" description="Helical" evidence="1">
    <location>
        <begin position="165"/>
        <end position="183"/>
    </location>
</feature>
<feature type="transmembrane region" description="Helical" evidence="1">
    <location>
        <begin position="38"/>
        <end position="61"/>
    </location>
</feature>
<dbReference type="EMBL" id="LNQR01000117">
    <property type="protein sequence ID" value="KWT78292.1"/>
    <property type="molecule type" value="Genomic_DNA"/>
</dbReference>
<evidence type="ECO:0000313" key="3">
    <source>
        <dbReference type="Proteomes" id="UP000060487"/>
    </source>
</evidence>
<protein>
    <submittedName>
        <fullName evidence="2">Uncharacterized protein</fullName>
    </submittedName>
</protein>
<evidence type="ECO:0000256" key="1">
    <source>
        <dbReference type="SAM" id="Phobius"/>
    </source>
</evidence>